<dbReference type="Proteomes" id="UP000199518">
    <property type="component" value="Unassembled WGS sequence"/>
</dbReference>
<dbReference type="PANTHER" id="PTHR30093">
    <property type="entry name" value="GENERAL SECRETION PATHWAY PROTEIN G"/>
    <property type="match status" value="1"/>
</dbReference>
<feature type="domain" description="DUF1559" evidence="3">
    <location>
        <begin position="45"/>
        <end position="318"/>
    </location>
</feature>
<proteinExistence type="predicted"/>
<reference evidence="5" key="1">
    <citation type="submission" date="2016-10" db="EMBL/GenBank/DDBJ databases">
        <authorList>
            <person name="Varghese N."/>
            <person name="Submissions S."/>
        </authorList>
    </citation>
    <scope>NUCLEOTIDE SEQUENCE [LARGE SCALE GENOMIC DNA]</scope>
    <source>
        <strain evidence="5">DSM 26348</strain>
    </source>
</reference>
<feature type="region of interest" description="Disordered" evidence="1">
    <location>
        <begin position="148"/>
        <end position="173"/>
    </location>
</feature>
<evidence type="ECO:0000313" key="5">
    <source>
        <dbReference type="Proteomes" id="UP000199518"/>
    </source>
</evidence>
<dbReference type="OrthoDB" id="263777at2"/>
<dbReference type="AlphaFoldDB" id="A0A1I3MY59"/>
<keyword evidence="5" id="KW-1185">Reference proteome</keyword>
<dbReference type="InterPro" id="IPR012902">
    <property type="entry name" value="N_methyl_site"/>
</dbReference>
<name>A0A1I3MY59_9PLAN</name>
<evidence type="ECO:0000313" key="4">
    <source>
        <dbReference type="EMBL" id="SFJ01872.1"/>
    </source>
</evidence>
<organism evidence="4 5">
    <name type="scientific">Planctomicrobium piriforme</name>
    <dbReference type="NCBI Taxonomy" id="1576369"/>
    <lineage>
        <taxon>Bacteria</taxon>
        <taxon>Pseudomonadati</taxon>
        <taxon>Planctomycetota</taxon>
        <taxon>Planctomycetia</taxon>
        <taxon>Planctomycetales</taxon>
        <taxon>Planctomycetaceae</taxon>
        <taxon>Planctomicrobium</taxon>
    </lineage>
</organism>
<dbReference type="Pfam" id="PF07596">
    <property type="entry name" value="SBP_bac_10"/>
    <property type="match status" value="1"/>
</dbReference>
<dbReference type="SUPFAM" id="SSF54523">
    <property type="entry name" value="Pili subunits"/>
    <property type="match status" value="1"/>
</dbReference>
<dbReference type="Pfam" id="PF07963">
    <property type="entry name" value="N_methyl"/>
    <property type="match status" value="1"/>
</dbReference>
<dbReference type="InterPro" id="IPR011453">
    <property type="entry name" value="DUF1559"/>
</dbReference>
<keyword evidence="2" id="KW-0812">Transmembrane</keyword>
<evidence type="ECO:0000256" key="1">
    <source>
        <dbReference type="SAM" id="MobiDB-lite"/>
    </source>
</evidence>
<dbReference type="Gene3D" id="3.30.700.10">
    <property type="entry name" value="Glycoprotein, Type 4 Pilin"/>
    <property type="match status" value="1"/>
</dbReference>
<evidence type="ECO:0000256" key="2">
    <source>
        <dbReference type="SAM" id="Phobius"/>
    </source>
</evidence>
<dbReference type="PANTHER" id="PTHR30093:SF2">
    <property type="entry name" value="TYPE II SECRETION SYSTEM PROTEIN H"/>
    <property type="match status" value="1"/>
</dbReference>
<protein>
    <submittedName>
        <fullName evidence="4">Prepilin-type N-terminal cleavage/methylation domain-containing protein</fullName>
    </submittedName>
</protein>
<dbReference type="InterPro" id="IPR045584">
    <property type="entry name" value="Pilin-like"/>
</dbReference>
<dbReference type="EMBL" id="FOQD01000014">
    <property type="protein sequence ID" value="SFJ01872.1"/>
    <property type="molecule type" value="Genomic_DNA"/>
</dbReference>
<dbReference type="NCBIfam" id="TIGR02532">
    <property type="entry name" value="IV_pilin_GFxxxE"/>
    <property type="match status" value="1"/>
</dbReference>
<keyword evidence="2" id="KW-0472">Membrane</keyword>
<accession>A0A1I3MY59</accession>
<sequence length="350" mass="37602">MSGLNLGVIQVRIVIRNRTAFTLIELLVVIAIIAVLIALLLPAVQQAREAARRSQCKNNLKQFGLALHNYHDTFQRLPIGYIDTATTTNAATQDGGWSWASQILPQLEQTALYNKFDFRYHPHGKKTAIELANSAAGETVLTVFSCPSDIKDPTRPSGNNNPGNPPGTGNGNVPAVATSSYVAVLGPYQAEACDQTLPGFQSPRVTGPFGVNVAKAFRNMTDGLSNTIVVGETNASLTLNNLLYGSVANGGGADCENVAQYQPGPFHHLRVTYLNPNPPLDPTATIKFWRAFSSMHTGGAQFLLGDGSVRFISDTIDNTSTGFNTPEKFDKMGTYQRLSAIADGQSLGEF</sequence>
<feature type="transmembrane region" description="Helical" evidence="2">
    <location>
        <begin position="20"/>
        <end position="44"/>
    </location>
</feature>
<evidence type="ECO:0000259" key="3">
    <source>
        <dbReference type="Pfam" id="PF07596"/>
    </source>
</evidence>
<gene>
    <name evidence="4" type="ORF">SAMN05421753_114144</name>
</gene>
<dbReference type="InterPro" id="IPR027558">
    <property type="entry name" value="Pre_pil_HX9DG_C"/>
</dbReference>
<dbReference type="STRING" id="1576369.SAMN05421753_114144"/>
<dbReference type="NCBIfam" id="TIGR04294">
    <property type="entry name" value="pre_pil_HX9DG"/>
    <property type="match status" value="1"/>
</dbReference>
<keyword evidence="2" id="KW-1133">Transmembrane helix</keyword>